<proteinExistence type="predicted"/>
<sequence>MITPGSSALASGDGSIREEPSVKLDFPRSHFEKSQLLRSPPKRFIVPPKMEAVDGLVSIPFLLCDMLDWHADLGGDPQPLVEVADAEFVRERDQVTDRELPSSNVRFQG</sequence>
<dbReference type="EMBL" id="OZ034821">
    <property type="protein sequence ID" value="CAL1408281.1"/>
    <property type="molecule type" value="Genomic_DNA"/>
</dbReference>
<dbReference type="Proteomes" id="UP001497516">
    <property type="component" value="Chromosome 8"/>
</dbReference>
<dbReference type="AlphaFoldDB" id="A0AAV2GC36"/>
<organism evidence="2 3">
    <name type="scientific">Linum trigynum</name>
    <dbReference type="NCBI Taxonomy" id="586398"/>
    <lineage>
        <taxon>Eukaryota</taxon>
        <taxon>Viridiplantae</taxon>
        <taxon>Streptophyta</taxon>
        <taxon>Embryophyta</taxon>
        <taxon>Tracheophyta</taxon>
        <taxon>Spermatophyta</taxon>
        <taxon>Magnoliopsida</taxon>
        <taxon>eudicotyledons</taxon>
        <taxon>Gunneridae</taxon>
        <taxon>Pentapetalae</taxon>
        <taxon>rosids</taxon>
        <taxon>fabids</taxon>
        <taxon>Malpighiales</taxon>
        <taxon>Linaceae</taxon>
        <taxon>Linum</taxon>
    </lineage>
</organism>
<reference evidence="2 3" key="1">
    <citation type="submission" date="2024-04" db="EMBL/GenBank/DDBJ databases">
        <authorList>
            <person name="Fracassetti M."/>
        </authorList>
    </citation>
    <scope>NUCLEOTIDE SEQUENCE [LARGE SCALE GENOMIC DNA]</scope>
</reference>
<feature type="region of interest" description="Disordered" evidence="1">
    <location>
        <begin position="1"/>
        <end position="23"/>
    </location>
</feature>
<evidence type="ECO:0000313" key="3">
    <source>
        <dbReference type="Proteomes" id="UP001497516"/>
    </source>
</evidence>
<name>A0AAV2GC36_9ROSI</name>
<accession>A0AAV2GC36</accession>
<keyword evidence="3" id="KW-1185">Reference proteome</keyword>
<evidence type="ECO:0000313" key="2">
    <source>
        <dbReference type="EMBL" id="CAL1408281.1"/>
    </source>
</evidence>
<gene>
    <name evidence="2" type="ORF">LTRI10_LOCUS47891</name>
</gene>
<evidence type="ECO:0000256" key="1">
    <source>
        <dbReference type="SAM" id="MobiDB-lite"/>
    </source>
</evidence>
<protein>
    <submittedName>
        <fullName evidence="2">Uncharacterized protein</fullName>
    </submittedName>
</protein>